<dbReference type="AlphaFoldDB" id="A0A1S6JQ11"/>
<organism evidence="3">
    <name type="scientific">Charonia tritonis</name>
    <name type="common">giant triton snail</name>
    <dbReference type="NCBI Taxonomy" id="1960912"/>
    <lineage>
        <taxon>Eukaryota</taxon>
        <taxon>Metazoa</taxon>
        <taxon>Spiralia</taxon>
        <taxon>Lophotrochozoa</taxon>
        <taxon>Mollusca</taxon>
        <taxon>Gastropoda</taxon>
        <taxon>Caenogastropoda</taxon>
        <taxon>Littorinimorpha</taxon>
        <taxon>Tonnoidea</taxon>
        <taxon>Ranellidae</taxon>
        <taxon>Charonia</taxon>
    </lineage>
</organism>
<dbReference type="EMBL" id="KY287968">
    <property type="protein sequence ID" value="AQS80499.1"/>
    <property type="molecule type" value="mRNA"/>
</dbReference>
<evidence type="ECO:0000313" key="3">
    <source>
        <dbReference type="EMBL" id="AQS80499.1"/>
    </source>
</evidence>
<protein>
    <submittedName>
        <fullName evidence="3">ELH</fullName>
    </submittedName>
</protein>
<sequence length="161" mass="17605">MTTMAFLLPILAAFFFLGLSSVQGLPTSKASHVTSGVAPERGLHKVTARSSGVKALTKRDISLNQDLKSLANMLLAREYDRILSNRMNREFLRKIGKRGSSSLVGGFEDVMDLLPGEPQEDSLPSWWKCSDCDEENKFGRNSAPSSPPPSPRNRWGLAGSP</sequence>
<evidence type="ECO:0000256" key="2">
    <source>
        <dbReference type="SAM" id="SignalP"/>
    </source>
</evidence>
<accession>A0A1S6JQ11</accession>
<keyword evidence="2" id="KW-0732">Signal</keyword>
<evidence type="ECO:0000256" key="1">
    <source>
        <dbReference type="SAM" id="MobiDB-lite"/>
    </source>
</evidence>
<proteinExistence type="evidence at transcript level"/>
<feature type="chain" id="PRO_5013159377" evidence="2">
    <location>
        <begin position="25"/>
        <end position="161"/>
    </location>
</feature>
<feature type="signal peptide" evidence="2">
    <location>
        <begin position="1"/>
        <end position="24"/>
    </location>
</feature>
<name>A0A1S6JQ11_9CAEN</name>
<reference evidence="3" key="1">
    <citation type="journal article" date="2017" name="Peptides">
        <title>Neuropeptides encoded within a neural transcriptome of the giant triton snail Charonia tritonis, a Crown-of-Thorns Starfish predator.</title>
        <authorList>
            <person name="Bose U."/>
            <person name="Suwansa-Ard S."/>
            <person name="Maikaeo L."/>
            <person name="Motti C.A."/>
            <person name="Hall M.R."/>
            <person name="Cummins S.F."/>
        </authorList>
    </citation>
    <scope>NUCLEOTIDE SEQUENCE</scope>
    <source>
        <tissue evidence="3">Nervous tissue</tissue>
    </source>
</reference>
<feature type="region of interest" description="Disordered" evidence="1">
    <location>
        <begin position="137"/>
        <end position="161"/>
    </location>
</feature>